<dbReference type="FunFam" id="3.40.430.10:FF:000001">
    <property type="entry name" value="Dihydrofolate reductase"/>
    <property type="match status" value="1"/>
</dbReference>
<dbReference type="GO" id="GO:0006730">
    <property type="term" value="P:one-carbon metabolic process"/>
    <property type="evidence" value="ECO:0007669"/>
    <property type="project" value="UniProtKB-KW"/>
</dbReference>
<comment type="catalytic activity">
    <reaction evidence="8">
        <text>(6S)-5,6,7,8-tetrahydrofolate + NADP(+) = 7,8-dihydrofolate + NADPH + H(+)</text>
        <dbReference type="Rhea" id="RHEA:15009"/>
        <dbReference type="ChEBI" id="CHEBI:15378"/>
        <dbReference type="ChEBI" id="CHEBI:57451"/>
        <dbReference type="ChEBI" id="CHEBI:57453"/>
        <dbReference type="ChEBI" id="CHEBI:57783"/>
        <dbReference type="ChEBI" id="CHEBI:58349"/>
        <dbReference type="EC" id="1.5.1.3"/>
    </reaction>
</comment>
<dbReference type="PIRSF" id="PIRSF000194">
    <property type="entry name" value="DHFR"/>
    <property type="match status" value="1"/>
</dbReference>
<dbReference type="AlphaFoldDB" id="A0A5E4PIG0"/>
<dbReference type="PROSITE" id="PS00075">
    <property type="entry name" value="DHFR_1"/>
    <property type="match status" value="1"/>
</dbReference>
<evidence type="ECO:0000313" key="12">
    <source>
        <dbReference type="Proteomes" id="UP000324194"/>
    </source>
</evidence>
<dbReference type="KEGG" id="asip:AQUSIP_21770"/>
<comment type="pathway">
    <text evidence="1 8">Cofactor biosynthesis; tetrahydrofolate biosynthesis; 5,6,7,8-tetrahydrofolate from 7,8-dihydrofolate: step 1/1.</text>
</comment>
<name>A0A5E4PIG0_9COXI</name>
<comment type="similarity">
    <text evidence="2 8 9">Belongs to the dihydrofolate reductase family.</text>
</comment>
<dbReference type="GO" id="GO:0046654">
    <property type="term" value="P:tetrahydrofolate biosynthetic process"/>
    <property type="evidence" value="ECO:0007669"/>
    <property type="project" value="UniProtKB-UniPathway"/>
</dbReference>
<dbReference type="GO" id="GO:0005829">
    <property type="term" value="C:cytosol"/>
    <property type="evidence" value="ECO:0007669"/>
    <property type="project" value="TreeGrafter"/>
</dbReference>
<evidence type="ECO:0000256" key="7">
    <source>
        <dbReference type="ARBA" id="ARBA00025067"/>
    </source>
</evidence>
<evidence type="ECO:0000256" key="5">
    <source>
        <dbReference type="ARBA" id="ARBA00022857"/>
    </source>
</evidence>
<dbReference type="CDD" id="cd00209">
    <property type="entry name" value="DHFR"/>
    <property type="match status" value="1"/>
</dbReference>
<evidence type="ECO:0000256" key="4">
    <source>
        <dbReference type="ARBA" id="ARBA00022563"/>
    </source>
</evidence>
<evidence type="ECO:0000259" key="10">
    <source>
        <dbReference type="PROSITE" id="PS51330"/>
    </source>
</evidence>
<protein>
    <recommendedName>
        <fullName evidence="3 8">Dihydrofolate reductase</fullName>
        <ecNumber evidence="3 8">1.5.1.3</ecNumber>
    </recommendedName>
</protein>
<comment type="function">
    <text evidence="7 8">Key enzyme in folate metabolism. Catalyzes an essential reaction for de novo glycine and purine synthesis, and for DNA precursor synthesis.</text>
</comment>
<sequence>MQRPMLSAIAAMSDNRVIGSNNQLPWRLPADLRHFKTLTSGHPILMGRKTYESIGRPLPHRTNIIMTRNAALRIPGCIVVTSFKEALAHAAAEDKREVFIIGGAEIYQQSLPYLDRIYLTIVHENFSGDAFFPELDPKDWKQVAITTFAPDDENPYSYSFVTLEPVSKPAMLENPA</sequence>
<dbReference type="SUPFAM" id="SSF53597">
    <property type="entry name" value="Dihydrofolate reductase-like"/>
    <property type="match status" value="1"/>
</dbReference>
<keyword evidence="4 8" id="KW-0554">One-carbon metabolism</keyword>
<dbReference type="PROSITE" id="PS51330">
    <property type="entry name" value="DHFR_2"/>
    <property type="match status" value="1"/>
</dbReference>
<dbReference type="GO" id="GO:0004146">
    <property type="term" value="F:dihydrofolate reductase activity"/>
    <property type="evidence" value="ECO:0007669"/>
    <property type="project" value="UniProtKB-EC"/>
</dbReference>
<evidence type="ECO:0000313" key="11">
    <source>
        <dbReference type="EMBL" id="VVC76850.1"/>
    </source>
</evidence>
<evidence type="ECO:0000256" key="9">
    <source>
        <dbReference type="RuleBase" id="RU004474"/>
    </source>
</evidence>
<dbReference type="Pfam" id="PF00186">
    <property type="entry name" value="DHFR_1"/>
    <property type="match status" value="1"/>
</dbReference>
<dbReference type="GO" id="GO:0046655">
    <property type="term" value="P:folic acid metabolic process"/>
    <property type="evidence" value="ECO:0007669"/>
    <property type="project" value="TreeGrafter"/>
</dbReference>
<keyword evidence="5 8" id="KW-0521">NADP</keyword>
<dbReference type="PANTHER" id="PTHR48069:SF3">
    <property type="entry name" value="DIHYDROFOLATE REDUCTASE"/>
    <property type="match status" value="1"/>
</dbReference>
<dbReference type="Proteomes" id="UP000324194">
    <property type="component" value="Chromosome 1"/>
</dbReference>
<dbReference type="InterPro" id="IPR024072">
    <property type="entry name" value="DHFR-like_dom_sf"/>
</dbReference>
<dbReference type="InterPro" id="IPR001796">
    <property type="entry name" value="DHFR_dom"/>
</dbReference>
<dbReference type="PRINTS" id="PR00070">
    <property type="entry name" value="DHFR"/>
</dbReference>
<dbReference type="EMBL" id="LR699119">
    <property type="protein sequence ID" value="VVC76850.1"/>
    <property type="molecule type" value="Genomic_DNA"/>
</dbReference>
<dbReference type="EC" id="1.5.1.3" evidence="3 8"/>
<proteinExistence type="inferred from homology"/>
<accession>A0A5E4PIG0</accession>
<feature type="domain" description="DHFR" evidence="10">
    <location>
        <begin position="5"/>
        <end position="165"/>
    </location>
</feature>
<dbReference type="Gene3D" id="3.40.430.10">
    <property type="entry name" value="Dihydrofolate Reductase, subunit A"/>
    <property type="match status" value="1"/>
</dbReference>
<dbReference type="RefSeq" id="WP_197737318.1">
    <property type="nucleotide sequence ID" value="NZ_LR699119.1"/>
</dbReference>
<dbReference type="UniPathway" id="UPA00077">
    <property type="reaction ID" value="UER00158"/>
</dbReference>
<dbReference type="InterPro" id="IPR017925">
    <property type="entry name" value="DHFR_CS"/>
</dbReference>
<evidence type="ECO:0000256" key="2">
    <source>
        <dbReference type="ARBA" id="ARBA00009539"/>
    </source>
</evidence>
<reference evidence="11 12" key="1">
    <citation type="submission" date="2019-08" db="EMBL/GenBank/DDBJ databases">
        <authorList>
            <person name="Guy L."/>
        </authorList>
    </citation>
    <scope>NUCLEOTIDE SEQUENCE [LARGE SCALE GENOMIC DNA]</scope>
    <source>
        <strain evidence="11 12">SGT-108</strain>
    </source>
</reference>
<keyword evidence="12" id="KW-1185">Reference proteome</keyword>
<evidence type="ECO:0000256" key="8">
    <source>
        <dbReference type="PIRNR" id="PIRNR000194"/>
    </source>
</evidence>
<dbReference type="InterPro" id="IPR012259">
    <property type="entry name" value="DHFR"/>
</dbReference>
<dbReference type="PANTHER" id="PTHR48069">
    <property type="entry name" value="DIHYDROFOLATE REDUCTASE"/>
    <property type="match status" value="1"/>
</dbReference>
<evidence type="ECO:0000256" key="1">
    <source>
        <dbReference type="ARBA" id="ARBA00004903"/>
    </source>
</evidence>
<organism evidence="11 12">
    <name type="scientific">Aquicella siphonis</name>
    <dbReference type="NCBI Taxonomy" id="254247"/>
    <lineage>
        <taxon>Bacteria</taxon>
        <taxon>Pseudomonadati</taxon>
        <taxon>Pseudomonadota</taxon>
        <taxon>Gammaproteobacteria</taxon>
        <taxon>Legionellales</taxon>
        <taxon>Coxiellaceae</taxon>
        <taxon>Aquicella</taxon>
    </lineage>
</organism>
<dbReference type="GO" id="GO:0070401">
    <property type="term" value="F:NADP+ binding"/>
    <property type="evidence" value="ECO:0007669"/>
    <property type="project" value="UniProtKB-ARBA"/>
</dbReference>
<evidence type="ECO:0000256" key="6">
    <source>
        <dbReference type="ARBA" id="ARBA00023002"/>
    </source>
</evidence>
<gene>
    <name evidence="11" type="primary">dfrA</name>
    <name evidence="11" type="ORF">AQUSIP_21770</name>
</gene>
<keyword evidence="6 8" id="KW-0560">Oxidoreductase</keyword>
<evidence type="ECO:0000256" key="3">
    <source>
        <dbReference type="ARBA" id="ARBA00012856"/>
    </source>
</evidence>
<dbReference type="GO" id="GO:0046452">
    <property type="term" value="P:dihydrofolate metabolic process"/>
    <property type="evidence" value="ECO:0007669"/>
    <property type="project" value="TreeGrafter"/>
</dbReference>